<evidence type="ECO:0000313" key="10">
    <source>
        <dbReference type="EMBL" id="WLR41941.1"/>
    </source>
</evidence>
<name>A0ABY9JW93_9BACI</name>
<dbReference type="NCBIfam" id="TIGR02432">
    <property type="entry name" value="lysidine_TilS_N"/>
    <property type="match status" value="1"/>
</dbReference>
<evidence type="ECO:0000256" key="6">
    <source>
        <dbReference type="ARBA" id="ARBA00022840"/>
    </source>
</evidence>
<dbReference type="InterPro" id="IPR012094">
    <property type="entry name" value="tRNA_Ile_lys_synt"/>
</dbReference>
<dbReference type="GO" id="GO:0032267">
    <property type="term" value="F:tRNA(Ile)-lysidine synthase activity"/>
    <property type="evidence" value="ECO:0007669"/>
    <property type="project" value="UniProtKB-EC"/>
</dbReference>
<reference evidence="10 11" key="1">
    <citation type="submission" date="2023-06" db="EMBL/GenBank/DDBJ databases">
        <title>Five Gram-positive bacteria isolated from mangrove sediments in Shenzhen, Guangdong, China.</title>
        <authorList>
            <person name="Yu S."/>
            <person name="Zheng W."/>
            <person name="Huang Y."/>
        </authorList>
    </citation>
    <scope>NUCLEOTIDE SEQUENCE [LARGE SCALE GENOMIC DNA]</scope>
    <source>
        <strain evidence="10 11">SaN35-3</strain>
    </source>
</reference>
<dbReference type="InterPro" id="IPR011063">
    <property type="entry name" value="TilS/TtcA_N"/>
</dbReference>
<feature type="binding site" evidence="8">
    <location>
        <begin position="28"/>
        <end position="33"/>
    </location>
    <ligand>
        <name>ATP</name>
        <dbReference type="ChEBI" id="CHEBI:30616"/>
    </ligand>
</feature>
<comment type="subcellular location">
    <subcellularLocation>
        <location evidence="1 8">Cytoplasm</location>
    </subcellularLocation>
</comment>
<dbReference type="CDD" id="cd01992">
    <property type="entry name" value="TilS_N"/>
    <property type="match status" value="1"/>
</dbReference>
<dbReference type="InterPro" id="IPR012795">
    <property type="entry name" value="tRNA_Ile_lys_synt_N"/>
</dbReference>
<comment type="function">
    <text evidence="8">Ligates lysine onto the cytidine present at position 34 of the AUA codon-specific tRNA(Ile) that contains the anticodon CAU, in an ATP-dependent manner. Cytidine is converted to lysidine, thus changing the amino acid specificity of the tRNA from methionine to isoleucine.</text>
</comment>
<keyword evidence="11" id="KW-1185">Reference proteome</keyword>
<gene>
    <name evidence="8 10" type="primary">tilS</name>
    <name evidence="10" type="ORF">LC087_14135</name>
</gene>
<protein>
    <recommendedName>
        <fullName evidence="8">tRNA(Ile)-lysidine synthase</fullName>
        <ecNumber evidence="8">6.3.4.19</ecNumber>
    </recommendedName>
    <alternativeName>
        <fullName evidence="8">tRNA(Ile)-2-lysyl-cytidine synthase</fullName>
    </alternativeName>
    <alternativeName>
        <fullName evidence="8">tRNA(Ile)-lysidine synthetase</fullName>
    </alternativeName>
</protein>
<evidence type="ECO:0000256" key="3">
    <source>
        <dbReference type="ARBA" id="ARBA00022598"/>
    </source>
</evidence>
<dbReference type="EMBL" id="CP129013">
    <property type="protein sequence ID" value="WLR41941.1"/>
    <property type="molecule type" value="Genomic_DNA"/>
</dbReference>
<evidence type="ECO:0000259" key="9">
    <source>
        <dbReference type="SMART" id="SM00977"/>
    </source>
</evidence>
<dbReference type="NCBIfam" id="TIGR02433">
    <property type="entry name" value="lysidine_TilS_C"/>
    <property type="match status" value="1"/>
</dbReference>
<dbReference type="PANTHER" id="PTHR43033:SF1">
    <property type="entry name" value="TRNA(ILE)-LYSIDINE SYNTHASE-RELATED"/>
    <property type="match status" value="1"/>
</dbReference>
<keyword evidence="4 8" id="KW-0819">tRNA processing</keyword>
<comment type="catalytic activity">
    <reaction evidence="7 8">
        <text>cytidine(34) in tRNA(Ile2) + L-lysine + ATP = lysidine(34) in tRNA(Ile2) + AMP + diphosphate + H(+)</text>
        <dbReference type="Rhea" id="RHEA:43744"/>
        <dbReference type="Rhea" id="RHEA-COMP:10625"/>
        <dbReference type="Rhea" id="RHEA-COMP:10670"/>
        <dbReference type="ChEBI" id="CHEBI:15378"/>
        <dbReference type="ChEBI" id="CHEBI:30616"/>
        <dbReference type="ChEBI" id="CHEBI:32551"/>
        <dbReference type="ChEBI" id="CHEBI:33019"/>
        <dbReference type="ChEBI" id="CHEBI:82748"/>
        <dbReference type="ChEBI" id="CHEBI:83665"/>
        <dbReference type="ChEBI" id="CHEBI:456215"/>
        <dbReference type="EC" id="6.3.4.19"/>
    </reaction>
</comment>
<dbReference type="Gene3D" id="3.30.465.60">
    <property type="match status" value="1"/>
</dbReference>
<evidence type="ECO:0000256" key="8">
    <source>
        <dbReference type="HAMAP-Rule" id="MF_01161"/>
    </source>
</evidence>
<dbReference type="SUPFAM" id="SSF56037">
    <property type="entry name" value="PheT/TilS domain"/>
    <property type="match status" value="1"/>
</dbReference>
<comment type="similarity">
    <text evidence="8">Belongs to the tRNA(Ile)-lysidine synthase family.</text>
</comment>
<evidence type="ECO:0000256" key="7">
    <source>
        <dbReference type="ARBA" id="ARBA00048539"/>
    </source>
</evidence>
<evidence type="ECO:0000256" key="5">
    <source>
        <dbReference type="ARBA" id="ARBA00022741"/>
    </source>
</evidence>
<dbReference type="InterPro" id="IPR014729">
    <property type="entry name" value="Rossmann-like_a/b/a_fold"/>
</dbReference>
<keyword evidence="3 8" id="KW-0436">Ligase</keyword>
<dbReference type="InterPro" id="IPR012796">
    <property type="entry name" value="Lysidine-tRNA-synth_C"/>
</dbReference>
<dbReference type="Proteomes" id="UP001197974">
    <property type="component" value="Chromosome"/>
</dbReference>
<keyword evidence="2 8" id="KW-0963">Cytoplasm</keyword>
<dbReference type="HAMAP" id="MF_01161">
    <property type="entry name" value="tRNA_Ile_lys_synt"/>
    <property type="match status" value="1"/>
</dbReference>
<organism evidence="10 11">
    <name type="scientific">Bacillus carboniphilus</name>
    <dbReference type="NCBI Taxonomy" id="86663"/>
    <lineage>
        <taxon>Bacteria</taxon>
        <taxon>Bacillati</taxon>
        <taxon>Bacillota</taxon>
        <taxon>Bacilli</taxon>
        <taxon>Bacillales</taxon>
        <taxon>Bacillaceae</taxon>
        <taxon>Bacillus</taxon>
    </lineage>
</organism>
<comment type="domain">
    <text evidence="8">The N-terminal region contains the highly conserved SGGXDS motif, predicted to be a P-loop motif involved in ATP binding.</text>
</comment>
<dbReference type="SUPFAM" id="SSF52402">
    <property type="entry name" value="Adenine nucleotide alpha hydrolases-like"/>
    <property type="match status" value="1"/>
</dbReference>
<keyword evidence="5 8" id="KW-0547">Nucleotide-binding</keyword>
<evidence type="ECO:0000256" key="4">
    <source>
        <dbReference type="ARBA" id="ARBA00022694"/>
    </source>
</evidence>
<dbReference type="RefSeq" id="WP_226541971.1">
    <property type="nucleotide sequence ID" value="NZ_CP129013.1"/>
</dbReference>
<dbReference type="Gene3D" id="3.40.50.620">
    <property type="entry name" value="HUPs"/>
    <property type="match status" value="1"/>
</dbReference>
<evidence type="ECO:0000256" key="1">
    <source>
        <dbReference type="ARBA" id="ARBA00004496"/>
    </source>
</evidence>
<proteinExistence type="inferred from homology"/>
<dbReference type="EC" id="6.3.4.19" evidence="8"/>
<dbReference type="SMART" id="SM00977">
    <property type="entry name" value="TilS_C"/>
    <property type="match status" value="1"/>
</dbReference>
<sequence length="462" mass="53635">MNFEQKVETYIQRHALIKENSSIVVGVSGGPDSLSLLHFLHNRREKYGFRLMAVHVDHMLRGDESKKEMEVVGEYCSNQQIPSVLKQVDVRSYMEKHQLNLQVAARECRYHIFDEVMKANQFDILALGHHGDDQIETILMRLVKGGDVKSISGIEPKRPFSIGSVVRPFLCLTKSDILHYSQKHNLQPTFDPSNEKEGYTRNRFRKVVLPFFKKENPKVHERFAAFSEQLKEDNAYLQELTQTELHKVINKKTKTEIELNSRDFLKMPQPLQRRGIQLILNYLYHGSVPSLSSLHISNVIDLMKSSHPSGTLCFPKGLKVMRSYESCVFTYDKSEKREYSIDIQLSEVVRLPNGGEIHSYIFEGTPTLQGNDNLYIRNKDIEFPLRVRSRMPGDKMLLKGMSRYKKVKDIFIDMKIPLFERDEWPLVTDKDDRIIWIPGLKKSVIEGGALEKDTYVVLQYKR</sequence>
<evidence type="ECO:0000313" key="11">
    <source>
        <dbReference type="Proteomes" id="UP001197974"/>
    </source>
</evidence>
<keyword evidence="6 8" id="KW-0067">ATP-binding</keyword>
<dbReference type="Pfam" id="PF01171">
    <property type="entry name" value="ATP_bind_3"/>
    <property type="match status" value="1"/>
</dbReference>
<accession>A0ABY9JW93</accession>
<dbReference type="Pfam" id="PF11734">
    <property type="entry name" value="TilS_C"/>
    <property type="match status" value="1"/>
</dbReference>
<dbReference type="SUPFAM" id="SSF82829">
    <property type="entry name" value="MesJ substrate recognition domain-like"/>
    <property type="match status" value="1"/>
</dbReference>
<dbReference type="PANTHER" id="PTHR43033">
    <property type="entry name" value="TRNA(ILE)-LYSIDINE SYNTHASE-RELATED"/>
    <property type="match status" value="1"/>
</dbReference>
<evidence type="ECO:0000256" key="2">
    <source>
        <dbReference type="ARBA" id="ARBA00022490"/>
    </source>
</evidence>
<feature type="domain" description="Lysidine-tRNA(Ile) synthetase C-terminal" evidence="9">
    <location>
        <begin position="385"/>
        <end position="460"/>
    </location>
</feature>